<keyword evidence="2" id="KW-0378">Hydrolase</keyword>
<proteinExistence type="predicted"/>
<dbReference type="PANTHER" id="PTHR47539:SF1">
    <property type="entry name" value="PENTATRICOPEPTIDE REPEAT-CONTAINING PROTEIN OTP51, CHLOROPLASTIC"/>
    <property type="match status" value="1"/>
</dbReference>
<keyword evidence="2" id="KW-0496">Mitochondrion</keyword>
<dbReference type="InterPro" id="IPR004860">
    <property type="entry name" value="LAGLIDADG_dom"/>
</dbReference>
<protein>
    <submittedName>
        <fullName evidence="2">LAGLIDADG homing endonuclease</fullName>
    </submittedName>
</protein>
<dbReference type="PANTHER" id="PTHR47539">
    <property type="entry name" value="PENTATRICOPEPTIDE REPEAT-CONTAINING PROTEIN OTP51, CHLOROPLASTIC"/>
    <property type="match status" value="1"/>
</dbReference>
<geneLocation type="mitochondrion" evidence="2"/>
<keyword evidence="2" id="KW-0540">Nuclease</keyword>
<accession>A0A8E8L8A8</accession>
<dbReference type="GO" id="GO:0004519">
    <property type="term" value="F:endonuclease activity"/>
    <property type="evidence" value="ECO:0007669"/>
    <property type="project" value="UniProtKB-KW"/>
</dbReference>
<dbReference type="GO" id="GO:0000373">
    <property type="term" value="P:Group II intron splicing"/>
    <property type="evidence" value="ECO:0007669"/>
    <property type="project" value="TreeGrafter"/>
</dbReference>
<dbReference type="InterPro" id="IPR052500">
    <property type="entry name" value="Chloro/Mito_RNA_Process"/>
</dbReference>
<evidence type="ECO:0000313" key="2">
    <source>
        <dbReference type="EMBL" id="QWC53672.1"/>
    </source>
</evidence>
<sequence length="242" mass="28058">MNIFSELFTNFLLAQSSIGLEEISLLLFSSLVPIKPKRLTKTEKESFSLSQELKDILIGLILGDLFVQKQNVNVRLTFRQGTIHQNYLLHLYELFSNYTTSIPKTYNMPLDQRTGKVYSGIYFHTYSLPCFVPLFNMFYFEGKKIIPTNINELLTVHSLGYWLCDDGSFCKSTHRVRISTESFTLAEVDLLVKTLNDKWNLKCYKVKSYNSYRIVIPRKSLKDLQSLLKDVIPSMMLHKIGL</sequence>
<dbReference type="AlphaFoldDB" id="A0A8E8L8A8"/>
<dbReference type="Pfam" id="PF03161">
    <property type="entry name" value="LAGLIDADG_2"/>
    <property type="match status" value="1"/>
</dbReference>
<evidence type="ECO:0000259" key="1">
    <source>
        <dbReference type="Pfam" id="PF03161"/>
    </source>
</evidence>
<dbReference type="EMBL" id="MW995474">
    <property type="protein sequence ID" value="QWC53672.1"/>
    <property type="molecule type" value="Genomic_DNA"/>
</dbReference>
<gene>
    <name evidence="2" type="primary">mag25</name>
</gene>
<name>A0A8E8L8A8_9AGAM</name>
<reference evidence="2" key="1">
    <citation type="submission" date="2021-04" db="EMBL/GenBank/DDBJ databases">
        <title>Mitogenome analysis reveals the evolution and host adaptation in Rhizoctonia solani.</title>
        <authorList>
            <person name="Zheng A."/>
            <person name="Lin R."/>
            <person name="Xia Y."/>
            <person name="Zhang D."/>
            <person name="Xiang X."/>
            <person name="Niu X."/>
            <person name="Liu Y."/>
            <person name="Jiang L."/>
            <person name="Wang X."/>
        </authorList>
    </citation>
    <scope>NUCLEOTIDE SEQUENCE</scope>
    <source>
        <strain evidence="2">AG1-IA</strain>
    </source>
</reference>
<dbReference type="GO" id="GO:0045292">
    <property type="term" value="P:mRNA cis splicing, via spliceosome"/>
    <property type="evidence" value="ECO:0007669"/>
    <property type="project" value="TreeGrafter"/>
</dbReference>
<feature type="domain" description="Homing endonuclease LAGLIDADG" evidence="1">
    <location>
        <begin position="55"/>
        <end position="224"/>
    </location>
</feature>
<organism evidence="2">
    <name type="scientific">Rhizoctonia solani</name>
    <dbReference type="NCBI Taxonomy" id="456999"/>
    <lineage>
        <taxon>Eukaryota</taxon>
        <taxon>Fungi</taxon>
        <taxon>Dikarya</taxon>
        <taxon>Basidiomycota</taxon>
        <taxon>Agaricomycotina</taxon>
        <taxon>Agaricomycetes</taxon>
        <taxon>Cantharellales</taxon>
        <taxon>Ceratobasidiaceae</taxon>
        <taxon>Rhizoctonia</taxon>
    </lineage>
</organism>
<keyword evidence="2" id="KW-0255">Endonuclease</keyword>